<keyword evidence="1" id="KW-0472">Membrane</keyword>
<name>A0ABS4XFW7_9MICC</name>
<keyword evidence="1" id="KW-0812">Transmembrane</keyword>
<feature type="transmembrane region" description="Helical" evidence="1">
    <location>
        <begin position="94"/>
        <end position="113"/>
    </location>
</feature>
<evidence type="ECO:0000313" key="2">
    <source>
        <dbReference type="EMBL" id="MBP2387373.1"/>
    </source>
</evidence>
<gene>
    <name evidence="2" type="ORF">JOF47_002884</name>
</gene>
<reference evidence="2 3" key="1">
    <citation type="submission" date="2021-03" db="EMBL/GenBank/DDBJ databases">
        <title>Sequencing the genomes of 1000 actinobacteria strains.</title>
        <authorList>
            <person name="Klenk H.-P."/>
        </authorList>
    </citation>
    <scope>NUCLEOTIDE SEQUENCE [LARGE SCALE GENOMIC DNA]</scope>
    <source>
        <strain evidence="2 3">DSM 15797</strain>
    </source>
</reference>
<dbReference type="EMBL" id="JAGIOF010000001">
    <property type="protein sequence ID" value="MBP2387373.1"/>
    <property type="molecule type" value="Genomic_DNA"/>
</dbReference>
<feature type="transmembrane region" description="Helical" evidence="1">
    <location>
        <begin position="65"/>
        <end position="87"/>
    </location>
</feature>
<keyword evidence="1" id="KW-1133">Transmembrane helix</keyword>
<protein>
    <recommendedName>
        <fullName evidence="4">DUF2127 domain-containing protein</fullName>
    </recommendedName>
</protein>
<keyword evidence="3" id="KW-1185">Reference proteome</keyword>
<accession>A0ABS4XFW7</accession>
<sequence length="156" mass="17229">MQPPLASQPHPMYQSPLPGQTPKRSALLWALRFASLFLVLELFLQAMLAALFVGGSVGLLSLHGINAFFITVVVFLCMVLGACYRWVARGPWWPMLLGGLLWLGLFIQEILGYTRIVPLHIFCGVLLITLCTVYCLALFRHVHAPRPCRAAAGARA</sequence>
<organism evidence="2 3">
    <name type="scientific">Paeniglutamicibacter kerguelensis</name>
    <dbReference type="NCBI Taxonomy" id="254788"/>
    <lineage>
        <taxon>Bacteria</taxon>
        <taxon>Bacillati</taxon>
        <taxon>Actinomycetota</taxon>
        <taxon>Actinomycetes</taxon>
        <taxon>Micrococcales</taxon>
        <taxon>Micrococcaceae</taxon>
        <taxon>Paeniglutamicibacter</taxon>
    </lineage>
</organism>
<proteinExistence type="predicted"/>
<dbReference type="Proteomes" id="UP001296993">
    <property type="component" value="Unassembled WGS sequence"/>
</dbReference>
<comment type="caution">
    <text evidence="2">The sequence shown here is derived from an EMBL/GenBank/DDBJ whole genome shotgun (WGS) entry which is preliminary data.</text>
</comment>
<feature type="transmembrane region" description="Helical" evidence="1">
    <location>
        <begin position="119"/>
        <end position="139"/>
    </location>
</feature>
<evidence type="ECO:0008006" key="4">
    <source>
        <dbReference type="Google" id="ProtNLM"/>
    </source>
</evidence>
<evidence type="ECO:0000313" key="3">
    <source>
        <dbReference type="Proteomes" id="UP001296993"/>
    </source>
</evidence>
<feature type="transmembrane region" description="Helical" evidence="1">
    <location>
        <begin position="33"/>
        <end position="53"/>
    </location>
</feature>
<dbReference type="RefSeq" id="WP_209999585.1">
    <property type="nucleotide sequence ID" value="NZ_BAAAJY010000009.1"/>
</dbReference>
<evidence type="ECO:0000256" key="1">
    <source>
        <dbReference type="SAM" id="Phobius"/>
    </source>
</evidence>